<evidence type="ECO:0000256" key="8">
    <source>
        <dbReference type="ARBA" id="ARBA00023002"/>
    </source>
</evidence>
<evidence type="ECO:0000256" key="11">
    <source>
        <dbReference type="RuleBase" id="RU004396"/>
    </source>
</evidence>
<sequence>MGTWGAAQQHGKASAPVTHRAGGGGRTWRALSLLGALPAVALCMANVMLQQRHHRPARPTFVPYHHLRIRTKPFPWGDGTHTLFHNPRTNALPSGYEQ</sequence>
<dbReference type="GO" id="GO:0006123">
    <property type="term" value="P:mitochondrial electron transport, cytochrome c to oxygen"/>
    <property type="evidence" value="ECO:0000318"/>
    <property type="project" value="GO_Central"/>
</dbReference>
<comment type="pathway">
    <text evidence="2">Energy metabolism; oxidative phosphorylation.</text>
</comment>
<keyword evidence="9 12" id="KW-0496">Mitochondrion</keyword>
<reference evidence="13" key="3">
    <citation type="submission" date="2025-09" db="UniProtKB">
        <authorList>
            <consortium name="Ensembl"/>
        </authorList>
    </citation>
    <scope>IDENTIFICATION</scope>
    <source>
        <strain evidence="13">broiler</strain>
    </source>
</reference>
<dbReference type="CDD" id="cd00925">
    <property type="entry name" value="Cyt_c_Oxidase_VIa"/>
    <property type="match status" value="1"/>
</dbReference>
<dbReference type="STRING" id="9031.ENSGALP00000072160"/>
<reference evidence="13" key="2">
    <citation type="submission" date="2025-08" db="UniProtKB">
        <authorList>
            <consortium name="Ensembl"/>
        </authorList>
    </citation>
    <scope>IDENTIFICATION</scope>
    <source>
        <strain evidence="13">broiler</strain>
    </source>
</reference>
<dbReference type="Gene3D" id="4.10.95.10">
    <property type="entry name" value="Cytochrome c oxidase, subunit VIa"/>
    <property type="match status" value="1"/>
</dbReference>
<evidence type="ECO:0000256" key="7">
    <source>
        <dbReference type="ARBA" id="ARBA00022989"/>
    </source>
</evidence>
<organism evidence="13 14">
    <name type="scientific">Gallus gallus</name>
    <name type="common">Chicken</name>
    <dbReference type="NCBI Taxonomy" id="9031"/>
    <lineage>
        <taxon>Eukaryota</taxon>
        <taxon>Metazoa</taxon>
        <taxon>Chordata</taxon>
        <taxon>Craniata</taxon>
        <taxon>Vertebrata</taxon>
        <taxon>Euteleostomi</taxon>
        <taxon>Archelosauria</taxon>
        <taxon>Archosauria</taxon>
        <taxon>Dinosauria</taxon>
        <taxon>Saurischia</taxon>
        <taxon>Theropoda</taxon>
        <taxon>Coelurosauria</taxon>
        <taxon>Aves</taxon>
        <taxon>Neognathae</taxon>
        <taxon>Galloanserae</taxon>
        <taxon>Galliformes</taxon>
        <taxon>Phasianidae</taxon>
        <taxon>Phasianinae</taxon>
        <taxon>Gallus</taxon>
    </lineage>
</organism>
<dbReference type="PIRSF" id="PIRSF000277">
    <property type="entry name" value="COX6A1"/>
    <property type="match status" value="1"/>
</dbReference>
<dbReference type="Reactome" id="R-GGA-9707564">
    <property type="pathway name" value="Cytoprotection by HMOX1"/>
</dbReference>
<dbReference type="InterPro" id="IPR036418">
    <property type="entry name" value="Cyt_c_oxidase_su6a_sf"/>
</dbReference>
<evidence type="ECO:0000256" key="2">
    <source>
        <dbReference type="ARBA" id="ARBA00004673"/>
    </source>
</evidence>
<dbReference type="InterPro" id="IPR001349">
    <property type="entry name" value="Cyt_c_oxidase_su6a"/>
</dbReference>
<dbReference type="AlphaFoldDB" id="A0A3Q3AUQ1"/>
<protein>
    <recommendedName>
        <fullName evidence="12">Cytochrome c oxidase subunit</fullName>
    </recommendedName>
    <alternativeName>
        <fullName evidence="12">Cytochrome c oxidase polypeptide VIa</fullName>
    </alternativeName>
</protein>
<dbReference type="Ensembl" id="ENSGALT00010041487.1">
    <property type="protein sequence ID" value="ENSGALP00010024296.1"/>
    <property type="gene ID" value="ENSGALG00010017207.1"/>
</dbReference>
<keyword evidence="8" id="KW-0560">Oxidoreductase</keyword>
<dbReference type="Reactome" id="R-GGA-611105">
    <property type="pathway name" value="Respiratory electron transport"/>
</dbReference>
<evidence type="ECO:0000256" key="9">
    <source>
        <dbReference type="ARBA" id="ARBA00023128"/>
    </source>
</evidence>
<dbReference type="InterPro" id="IPR018507">
    <property type="entry name" value="Cyt_c_oxidase_su6a_CS"/>
</dbReference>
<dbReference type="GeneTree" id="ENSGT00940000154612"/>
<dbReference type="SUPFAM" id="SSF81411">
    <property type="entry name" value="Mitochondrial cytochrome c oxidase subunit VIa"/>
    <property type="match status" value="1"/>
</dbReference>
<dbReference type="Proteomes" id="UP000000539">
    <property type="component" value="Chromosome 14"/>
</dbReference>
<dbReference type="FunCoup" id="A0A3Q3AUQ1">
    <property type="interactions" value="356"/>
</dbReference>
<dbReference type="Bgee" id="ENSGALG00000053585">
    <property type="expression patterns" value="Expressed in muscle tissue and 9 other cell types or tissues"/>
</dbReference>
<evidence type="ECO:0000313" key="13">
    <source>
        <dbReference type="Ensembl" id="ENSGALP00010024296.1"/>
    </source>
</evidence>
<evidence type="ECO:0000256" key="6">
    <source>
        <dbReference type="ARBA" id="ARBA00022946"/>
    </source>
</evidence>
<comment type="subcellular location">
    <subcellularLocation>
        <location evidence="1">Mitochondrion inner membrane</location>
        <topology evidence="1">Single-pass membrane protein</topology>
    </subcellularLocation>
</comment>
<dbReference type="GO" id="GO:0005743">
    <property type="term" value="C:mitochondrial inner membrane"/>
    <property type="evidence" value="ECO:0007669"/>
    <property type="project" value="UniProtKB-SubCell"/>
</dbReference>
<keyword evidence="4" id="KW-0812">Transmembrane</keyword>
<dbReference type="GO" id="GO:0016491">
    <property type="term" value="F:oxidoreductase activity"/>
    <property type="evidence" value="ECO:0007669"/>
    <property type="project" value="UniProtKB-KW"/>
</dbReference>
<dbReference type="VEuPathDB" id="HostDB:geneid_416978"/>
<dbReference type="PANTHER" id="PTHR11504">
    <property type="entry name" value="CYTOCHROME C OXIDASE POLYPEPTIDE VIA"/>
    <property type="match status" value="1"/>
</dbReference>
<dbReference type="PANTHER" id="PTHR11504:SF0">
    <property type="entry name" value="CYTOCHROME C OXIDASE SUBUNIT"/>
    <property type="match status" value="1"/>
</dbReference>
<proteinExistence type="inferred from homology"/>
<evidence type="ECO:0000256" key="10">
    <source>
        <dbReference type="ARBA" id="ARBA00023136"/>
    </source>
</evidence>
<dbReference type="GO" id="GO:0030234">
    <property type="term" value="F:enzyme regulator activity"/>
    <property type="evidence" value="ECO:0000318"/>
    <property type="project" value="GO_Central"/>
</dbReference>
<keyword evidence="5 12" id="KW-0999">Mitochondrion inner membrane</keyword>
<evidence type="ECO:0000256" key="4">
    <source>
        <dbReference type="ARBA" id="ARBA00022692"/>
    </source>
</evidence>
<evidence type="ECO:0000256" key="3">
    <source>
        <dbReference type="ARBA" id="ARBA00005553"/>
    </source>
</evidence>
<evidence type="ECO:0000313" key="14">
    <source>
        <dbReference type="Proteomes" id="UP000000539"/>
    </source>
</evidence>
<keyword evidence="14" id="KW-1185">Reference proteome</keyword>
<dbReference type="Pfam" id="PF02046">
    <property type="entry name" value="COX6A"/>
    <property type="match status" value="1"/>
</dbReference>
<dbReference type="Reactome" id="R-GGA-5628897">
    <property type="pathway name" value="TP53 Regulates Metabolic Genes"/>
</dbReference>
<dbReference type="InParanoid" id="A0A3Q3AUQ1"/>
<accession>A0A3Q3AUQ1</accession>
<dbReference type="SMR" id="A0A3Q3AUQ1"/>
<dbReference type="GO" id="GO:0045277">
    <property type="term" value="C:respiratory chain complex IV"/>
    <property type="evidence" value="ECO:0000318"/>
    <property type="project" value="GO_Central"/>
</dbReference>
<evidence type="ECO:0000256" key="1">
    <source>
        <dbReference type="ARBA" id="ARBA00004434"/>
    </source>
</evidence>
<name>A0A3Q3AUQ1_CHICK</name>
<dbReference type="FunFam" id="4.10.95.10:FF:000001">
    <property type="entry name" value="Cytochrome c oxidase subunit 6A, mitochondrial"/>
    <property type="match status" value="1"/>
</dbReference>
<keyword evidence="10 12" id="KW-0472">Membrane</keyword>
<evidence type="ECO:0000256" key="5">
    <source>
        <dbReference type="ARBA" id="ARBA00022792"/>
    </source>
</evidence>
<evidence type="ECO:0000256" key="12">
    <source>
        <dbReference type="RuleBase" id="RU004397"/>
    </source>
</evidence>
<dbReference type="PROSITE" id="PS01329">
    <property type="entry name" value="COX6A"/>
    <property type="match status" value="1"/>
</dbReference>
<reference evidence="13" key="1">
    <citation type="submission" date="2020-11" db="EMBL/GenBank/DDBJ databases">
        <title>Gallus gallus (Chicken) genome, bGalGal1, GRCg7b, maternal haplotype autosomes + Z &amp; W.</title>
        <authorList>
            <person name="Warren W."/>
            <person name="Formenti G."/>
            <person name="Fedrigo O."/>
            <person name="Haase B."/>
            <person name="Mountcastle J."/>
            <person name="Balacco J."/>
            <person name="Tracey A."/>
            <person name="Schneider V."/>
            <person name="Okimoto R."/>
            <person name="Cheng H."/>
            <person name="Hawken R."/>
            <person name="Howe K."/>
            <person name="Jarvis E.D."/>
        </authorList>
    </citation>
    <scope>NUCLEOTIDE SEQUENCE [LARGE SCALE GENOMIC DNA]</scope>
    <source>
        <strain evidence="13">Broiler</strain>
    </source>
</reference>
<keyword evidence="6" id="KW-0809">Transit peptide</keyword>
<keyword evidence="7" id="KW-1133">Transmembrane helix</keyword>
<comment type="similarity">
    <text evidence="3 11">Belongs to the cytochrome c oxidase subunit 6A family.</text>
</comment>